<evidence type="ECO:0000313" key="2">
    <source>
        <dbReference type="EMBL" id="SOD96014.1"/>
    </source>
</evidence>
<dbReference type="InterPro" id="IPR011322">
    <property type="entry name" value="N-reg_PII-like_a/b"/>
</dbReference>
<dbReference type="Gene3D" id="3.30.70.790">
    <property type="entry name" value="UreE, C-terminal domain"/>
    <property type="match status" value="1"/>
</dbReference>
<dbReference type="Proteomes" id="UP000219621">
    <property type="component" value="Unassembled WGS sequence"/>
</dbReference>
<name>A0A286GLZ7_9PROT</name>
<reference evidence="2 3" key="1">
    <citation type="submission" date="2017-09" db="EMBL/GenBank/DDBJ databases">
        <authorList>
            <person name="Ehlers B."/>
            <person name="Leendertz F.H."/>
        </authorList>
    </citation>
    <scope>NUCLEOTIDE SEQUENCE [LARGE SCALE GENOMIC DNA]</scope>
    <source>
        <strain evidence="2 3">USBA 140</strain>
    </source>
</reference>
<dbReference type="EMBL" id="OCNJ01000005">
    <property type="protein sequence ID" value="SOD96014.1"/>
    <property type="molecule type" value="Genomic_DNA"/>
</dbReference>
<dbReference type="AlphaFoldDB" id="A0A286GLZ7"/>
<sequence>MKEILRTNDPVLLSALQAALAEDGIAAVVFDAYTSIAEGSLGVLPRRVMVADDDADRAAWLLRTLQAAAESGS</sequence>
<keyword evidence="3" id="KW-1185">Reference proteome</keyword>
<dbReference type="OrthoDB" id="5297170at2"/>
<dbReference type="SUPFAM" id="SSF54913">
    <property type="entry name" value="GlnB-like"/>
    <property type="match status" value="1"/>
</dbReference>
<evidence type="ECO:0000313" key="3">
    <source>
        <dbReference type="Proteomes" id="UP000219621"/>
    </source>
</evidence>
<organism evidence="2 3">
    <name type="scientific">Caenispirillum bisanense</name>
    <dbReference type="NCBI Taxonomy" id="414052"/>
    <lineage>
        <taxon>Bacteria</taxon>
        <taxon>Pseudomonadati</taxon>
        <taxon>Pseudomonadota</taxon>
        <taxon>Alphaproteobacteria</taxon>
        <taxon>Rhodospirillales</taxon>
        <taxon>Novispirillaceae</taxon>
        <taxon>Caenispirillum</taxon>
    </lineage>
</organism>
<dbReference type="RefSeq" id="WP_097279488.1">
    <property type="nucleotide sequence ID" value="NZ_OCNJ01000005.1"/>
</dbReference>
<gene>
    <name evidence="2" type="ORF">SAMN05421508_105109</name>
</gene>
<accession>A0A286GLZ7</accession>
<protein>
    <submittedName>
        <fullName evidence="2">Signal transducing protein</fullName>
    </submittedName>
</protein>
<feature type="domain" description="DUF2007" evidence="1">
    <location>
        <begin position="1"/>
        <end position="65"/>
    </location>
</feature>
<evidence type="ECO:0000259" key="1">
    <source>
        <dbReference type="Pfam" id="PF09413"/>
    </source>
</evidence>
<dbReference type="Pfam" id="PF09413">
    <property type="entry name" value="DUF2007"/>
    <property type="match status" value="1"/>
</dbReference>
<dbReference type="InterPro" id="IPR018551">
    <property type="entry name" value="DUF2007"/>
</dbReference>
<proteinExistence type="predicted"/>